<dbReference type="GO" id="GO:0005085">
    <property type="term" value="F:guanyl-nucleotide exchange factor activity"/>
    <property type="evidence" value="ECO:0007669"/>
    <property type="project" value="UniProtKB-KW"/>
</dbReference>
<dbReference type="InterPro" id="IPR036028">
    <property type="entry name" value="SH3-like_dom_sf"/>
</dbReference>
<evidence type="ECO:0000313" key="10">
    <source>
        <dbReference type="EMBL" id="JAV91556.1"/>
    </source>
</evidence>
<dbReference type="Gene3D" id="2.30.30.40">
    <property type="entry name" value="SH3 Domains"/>
    <property type="match status" value="1"/>
</dbReference>
<feature type="region of interest" description="Disordered" evidence="6">
    <location>
        <begin position="749"/>
        <end position="780"/>
    </location>
</feature>
<dbReference type="SMART" id="SM00233">
    <property type="entry name" value="PH"/>
    <property type="match status" value="1"/>
</dbReference>
<evidence type="ECO:0008006" key="11">
    <source>
        <dbReference type="Google" id="ProtNLM"/>
    </source>
</evidence>
<dbReference type="PROSITE" id="PS50003">
    <property type="entry name" value="PH_DOMAIN"/>
    <property type="match status" value="1"/>
</dbReference>
<evidence type="ECO:0000256" key="6">
    <source>
        <dbReference type="SAM" id="MobiDB-lite"/>
    </source>
</evidence>
<feature type="compositionally biased region" description="Low complexity" evidence="6">
    <location>
        <begin position="516"/>
        <end position="530"/>
    </location>
</feature>
<organism evidence="10">
    <name type="scientific">Photinus pyralis</name>
    <name type="common">Common eastern firefly</name>
    <name type="synonym">Lampyris pyralis</name>
    <dbReference type="NCBI Taxonomy" id="7054"/>
    <lineage>
        <taxon>Eukaryota</taxon>
        <taxon>Metazoa</taxon>
        <taxon>Ecdysozoa</taxon>
        <taxon>Arthropoda</taxon>
        <taxon>Hexapoda</taxon>
        <taxon>Insecta</taxon>
        <taxon>Pterygota</taxon>
        <taxon>Neoptera</taxon>
        <taxon>Endopterygota</taxon>
        <taxon>Coleoptera</taxon>
        <taxon>Polyphaga</taxon>
        <taxon>Elateriformia</taxon>
        <taxon>Elateroidea</taxon>
        <taxon>Lampyridae</taxon>
        <taxon>Lampyrinae</taxon>
        <taxon>Photinus</taxon>
    </lineage>
</organism>
<dbReference type="CDD" id="cd00160">
    <property type="entry name" value="RhoGEF"/>
    <property type="match status" value="1"/>
</dbReference>
<keyword evidence="2 5" id="KW-0728">SH3 domain</keyword>
<evidence type="ECO:0000259" key="8">
    <source>
        <dbReference type="PROSITE" id="PS50003"/>
    </source>
</evidence>
<dbReference type="SMART" id="SM00326">
    <property type="entry name" value="SH3"/>
    <property type="match status" value="1"/>
</dbReference>
<evidence type="ECO:0000259" key="7">
    <source>
        <dbReference type="PROSITE" id="PS50002"/>
    </source>
</evidence>
<dbReference type="PANTHER" id="PTHR46026:SF1">
    <property type="entry name" value="RHO-TYPE GUANINE NUCLEOTIDE EXCHANGE FACTOR, ISOFORM F"/>
    <property type="match status" value="1"/>
</dbReference>
<feature type="compositionally biased region" description="Polar residues" evidence="6">
    <location>
        <begin position="1019"/>
        <end position="1031"/>
    </location>
</feature>
<feature type="region of interest" description="Disordered" evidence="6">
    <location>
        <begin position="691"/>
        <end position="712"/>
    </location>
</feature>
<dbReference type="PRINTS" id="PR00452">
    <property type="entry name" value="SH3DOMAIN"/>
</dbReference>
<protein>
    <recommendedName>
        <fullName evidence="11">Rho guanine nucleotide exchange factor 7</fullName>
    </recommendedName>
</protein>
<evidence type="ECO:0000259" key="9">
    <source>
        <dbReference type="PROSITE" id="PS50010"/>
    </source>
</evidence>
<dbReference type="InterPro" id="IPR001452">
    <property type="entry name" value="SH3_domain"/>
</dbReference>
<dbReference type="CDD" id="cd01225">
    <property type="entry name" value="PH_Cool_Pix"/>
    <property type="match status" value="1"/>
</dbReference>
<feature type="domain" description="PH" evidence="8">
    <location>
        <begin position="287"/>
        <end position="388"/>
    </location>
</feature>
<name>A0A1Y1N5D1_PHOPY</name>
<feature type="compositionally biased region" description="Low complexity" evidence="6">
    <location>
        <begin position="700"/>
        <end position="711"/>
    </location>
</feature>
<dbReference type="SMART" id="SM00325">
    <property type="entry name" value="RhoGEF"/>
    <property type="match status" value="1"/>
</dbReference>
<dbReference type="GO" id="GO:0016192">
    <property type="term" value="P:vesicle-mediated transport"/>
    <property type="evidence" value="ECO:0007669"/>
    <property type="project" value="UniProtKB-ARBA"/>
</dbReference>
<accession>A0A1Y1N5D1</accession>
<dbReference type="Pfam" id="PF00621">
    <property type="entry name" value="RhoGEF"/>
    <property type="match status" value="1"/>
</dbReference>
<dbReference type="InterPro" id="IPR035899">
    <property type="entry name" value="DBL_dom_sf"/>
</dbReference>
<dbReference type="Pfam" id="PF00018">
    <property type="entry name" value="SH3_1"/>
    <property type="match status" value="1"/>
</dbReference>
<dbReference type="GO" id="GO:0005737">
    <property type="term" value="C:cytoplasm"/>
    <property type="evidence" value="ECO:0007669"/>
    <property type="project" value="TreeGrafter"/>
</dbReference>
<dbReference type="AlphaFoldDB" id="A0A1Y1N5D1"/>
<feature type="domain" description="DH" evidence="9">
    <location>
        <begin position="85"/>
        <end position="265"/>
    </location>
</feature>
<dbReference type="Gene3D" id="2.30.29.30">
    <property type="entry name" value="Pleckstrin-homology domain (PH domain)/Phosphotyrosine-binding domain (PTB)"/>
    <property type="match status" value="1"/>
</dbReference>
<feature type="compositionally biased region" description="Polar residues" evidence="6">
    <location>
        <begin position="393"/>
        <end position="402"/>
    </location>
</feature>
<evidence type="ECO:0000256" key="3">
    <source>
        <dbReference type="ARBA" id="ARBA00022658"/>
    </source>
</evidence>
<dbReference type="PROSITE" id="PS50002">
    <property type="entry name" value="SH3"/>
    <property type="match status" value="1"/>
</dbReference>
<dbReference type="EMBL" id="GEZM01015548">
    <property type="protein sequence ID" value="JAV91551.1"/>
    <property type="molecule type" value="Transcribed_RNA"/>
</dbReference>
<keyword evidence="3" id="KW-0344">Guanine-nucleotide releasing factor</keyword>
<evidence type="ECO:0000256" key="1">
    <source>
        <dbReference type="ARBA" id="ARBA00004510"/>
    </source>
</evidence>
<dbReference type="FunFam" id="2.30.30.40:FF:000072">
    <property type="entry name" value="Unconventional Myosin IB"/>
    <property type="match status" value="1"/>
</dbReference>
<dbReference type="SUPFAM" id="SSF48065">
    <property type="entry name" value="DBL homology domain (DH-domain)"/>
    <property type="match status" value="1"/>
</dbReference>
<feature type="region of interest" description="Disordered" evidence="6">
    <location>
        <begin position="516"/>
        <end position="577"/>
    </location>
</feature>
<dbReference type="SUPFAM" id="SSF50729">
    <property type="entry name" value="PH domain-like"/>
    <property type="match status" value="1"/>
</dbReference>
<feature type="region of interest" description="Disordered" evidence="6">
    <location>
        <begin position="393"/>
        <end position="412"/>
    </location>
</feature>
<dbReference type="PANTHER" id="PTHR46026">
    <property type="entry name" value="RHO-TYPE GUANINE NUCLEOTIDE EXCHANGE FACTOR, ISOFORM F"/>
    <property type="match status" value="1"/>
</dbReference>
<keyword evidence="4" id="KW-0966">Cell projection</keyword>
<dbReference type="EMBL" id="GEZM01015544">
    <property type="protein sequence ID" value="JAV91556.1"/>
    <property type="molecule type" value="Transcribed_RNA"/>
</dbReference>
<evidence type="ECO:0000256" key="5">
    <source>
        <dbReference type="PROSITE-ProRule" id="PRU00192"/>
    </source>
</evidence>
<evidence type="ECO:0000256" key="2">
    <source>
        <dbReference type="ARBA" id="ARBA00022443"/>
    </source>
</evidence>
<dbReference type="InterPro" id="IPR011993">
    <property type="entry name" value="PH-like_dom_sf"/>
</dbReference>
<dbReference type="InterPro" id="IPR000219">
    <property type="entry name" value="DH_dom"/>
</dbReference>
<feature type="domain" description="SH3" evidence="7">
    <location>
        <begin position="10"/>
        <end position="69"/>
    </location>
</feature>
<dbReference type="PROSITE" id="PS50010">
    <property type="entry name" value="DH_2"/>
    <property type="match status" value="1"/>
</dbReference>
<dbReference type="SUPFAM" id="SSF50044">
    <property type="entry name" value="SH3-domain"/>
    <property type="match status" value="1"/>
</dbReference>
<proteinExistence type="predicted"/>
<dbReference type="InterPro" id="IPR046376">
    <property type="entry name" value="PH_Cool_Pix"/>
</dbReference>
<dbReference type="Pfam" id="PF00169">
    <property type="entry name" value="PH"/>
    <property type="match status" value="1"/>
</dbReference>
<feature type="compositionally biased region" description="Polar residues" evidence="6">
    <location>
        <begin position="770"/>
        <end position="780"/>
    </location>
</feature>
<dbReference type="Gene3D" id="1.20.900.10">
    <property type="entry name" value="Dbl homology (DH) domain"/>
    <property type="match status" value="1"/>
</dbReference>
<reference evidence="10" key="1">
    <citation type="journal article" date="2016" name="Sci. Rep.">
        <title>Molecular characterization of firefly nuptial gifts: a multi-omics approach sheds light on postcopulatory sexual selection.</title>
        <authorList>
            <person name="Al-Wathiqui N."/>
            <person name="Fallon T.R."/>
            <person name="South A."/>
            <person name="Weng J.K."/>
            <person name="Lewis S.M."/>
        </authorList>
    </citation>
    <scope>NUCLEOTIDE SEQUENCE</scope>
</reference>
<dbReference type="InterPro" id="IPR001849">
    <property type="entry name" value="PH_domain"/>
</dbReference>
<sequence length="1043" mass="117021">MNGINTNMASEPLIVQAIYSFKGTNNDELCFKKGDQITITQKEEGGWWEGTLGDKTGWFPSNYVKECKDFQTANAASTSSQQKQYRAVVLKDLIDSENAHISEQQGVVHNFLQPLEKSSVLSADEYRQLTGNFLEVLETHQQLLALIEEEAAKPSEDQRVGRLFLNWAPRIKLAHQAYCSLHPKAAFILDKYRDELTTYMESCGATTPGVLVLTIGLSKPFRRLDKYSGMLQELERHLEESHVDRGDTQRSVAVYKDIAATCLAIRRQKELELQVVTGPVRGWEGQSLSSLGDIVYMGSVAVGPQHHDRYLVLFPSTLLILSVSPRFSAFIYEGKLPLTGITVTRLEDSDQYKNAFEITGPLIEKRTAICQSKDEANHWVELLRKHMPHRINGSSPKVSPSQAELVPQPPPHLDPRGYCNRTSVVFFTYNPSVPYNPTLPSLSYPSAAPYANLSKHYRKLIKERKITRRLMKKLLYPEYLNKKFDTSAVKKRRHKTECVIIPKDSYRRMSVINCDSDSSSYSISSTSNSDSSDDDKPDIFYRIISSSHDRRSSSSSNPFGYIRYYNPQTGEQREESKYESFIDYGEVNAEQPPSKGSVLLTSSVNVQLRHQTSETSEESSSLEAKPYMACENLLNLDNDMAIETNIKKMSVPKIRQTMPPKFVANKFSENSLTSIYIPPWKSKHDKSICRSTVSAEPTKSESASTTTHSSSLDLNVNPVPLPDKVLAELLYNFDTNSVVCSDSVIKPPTMYRNTQGDQEMHQPKPKRRSSIQFNPSSDKTQSFGLRRCVSYQLVKLADPSTSTYMPCCRCMETSHGSSRSSDSGMAGSCNLNSPDFAMNDPQNEKRPGCDCVNRFDICDGDLSSLGSNVVSFSENEAEKFESQCQCTSPFGSTPRTSCQTYISENIATGTQGALRTSLVDISHVPTPHPWESVNLIHSKLMQIRSQNETLKKQRCPASVDTDSMSKSVACISDEPKVSSLKEKTTVKPEIYKSGLYAHWWLKAKIPNEVVRGIYEDARSPTTDVSSSGSTRTVKRKQPPRDRN</sequence>
<dbReference type="GO" id="GO:0030027">
    <property type="term" value="C:lamellipodium"/>
    <property type="evidence" value="ECO:0007669"/>
    <property type="project" value="UniProtKB-SubCell"/>
</dbReference>
<dbReference type="CDD" id="cd11877">
    <property type="entry name" value="SH3_PIX"/>
    <property type="match status" value="1"/>
</dbReference>
<feature type="region of interest" description="Disordered" evidence="6">
    <location>
        <begin position="1018"/>
        <end position="1043"/>
    </location>
</feature>
<evidence type="ECO:0000256" key="4">
    <source>
        <dbReference type="ARBA" id="ARBA00023273"/>
    </source>
</evidence>
<comment type="subcellular location">
    <subcellularLocation>
        <location evidence="1">Cell projection</location>
        <location evidence="1">Lamellipodium</location>
    </subcellularLocation>
</comment>